<reference evidence="1" key="1">
    <citation type="submission" date="2020-08" db="EMBL/GenBank/DDBJ databases">
        <title>Multicomponent nature underlies the extraordinary mechanical properties of spider dragline silk.</title>
        <authorList>
            <person name="Kono N."/>
            <person name="Nakamura H."/>
            <person name="Mori M."/>
            <person name="Yoshida Y."/>
            <person name="Ohtoshi R."/>
            <person name="Malay A.D."/>
            <person name="Moran D.A.P."/>
            <person name="Tomita M."/>
            <person name="Numata K."/>
            <person name="Arakawa K."/>
        </authorList>
    </citation>
    <scope>NUCLEOTIDE SEQUENCE</scope>
</reference>
<accession>A0A8X6YC56</accession>
<dbReference type="AlphaFoldDB" id="A0A8X6YC56"/>
<proteinExistence type="predicted"/>
<protein>
    <submittedName>
        <fullName evidence="1">Uncharacterized protein</fullName>
    </submittedName>
</protein>
<sequence length="142" mass="16598">MPKAKTKKIKIKSFEHQLQFSSETFCKWQREENSSIDGVLEKKKQKKTNKKMLIHRQLKRTNLFKKEPFCDGGPRSRLCVRITMMTAIKTTTLCGRPRESFVTFPTSGMSLPRSRENFMGSLAPFIGMGKHKRRFLWTNLLL</sequence>
<gene>
    <name evidence="1" type="ORF">TNIN_92341</name>
</gene>
<dbReference type="Proteomes" id="UP000886998">
    <property type="component" value="Unassembled WGS sequence"/>
</dbReference>
<evidence type="ECO:0000313" key="2">
    <source>
        <dbReference type="Proteomes" id="UP000886998"/>
    </source>
</evidence>
<keyword evidence="2" id="KW-1185">Reference proteome</keyword>
<comment type="caution">
    <text evidence="1">The sequence shown here is derived from an EMBL/GenBank/DDBJ whole genome shotgun (WGS) entry which is preliminary data.</text>
</comment>
<evidence type="ECO:0000313" key="1">
    <source>
        <dbReference type="EMBL" id="GFY67918.1"/>
    </source>
</evidence>
<organism evidence="1 2">
    <name type="scientific">Trichonephila inaurata madagascariensis</name>
    <dbReference type="NCBI Taxonomy" id="2747483"/>
    <lineage>
        <taxon>Eukaryota</taxon>
        <taxon>Metazoa</taxon>
        <taxon>Ecdysozoa</taxon>
        <taxon>Arthropoda</taxon>
        <taxon>Chelicerata</taxon>
        <taxon>Arachnida</taxon>
        <taxon>Araneae</taxon>
        <taxon>Araneomorphae</taxon>
        <taxon>Entelegynae</taxon>
        <taxon>Araneoidea</taxon>
        <taxon>Nephilidae</taxon>
        <taxon>Trichonephila</taxon>
        <taxon>Trichonephila inaurata</taxon>
    </lineage>
</organism>
<name>A0A8X6YC56_9ARAC</name>
<dbReference type="EMBL" id="BMAV01016818">
    <property type="protein sequence ID" value="GFY67918.1"/>
    <property type="molecule type" value="Genomic_DNA"/>
</dbReference>